<organism evidence="3 4">
    <name type="scientific">Phytophthora pseudosyringae</name>
    <dbReference type="NCBI Taxonomy" id="221518"/>
    <lineage>
        <taxon>Eukaryota</taxon>
        <taxon>Sar</taxon>
        <taxon>Stramenopiles</taxon>
        <taxon>Oomycota</taxon>
        <taxon>Peronosporomycetes</taxon>
        <taxon>Peronosporales</taxon>
        <taxon>Peronosporaceae</taxon>
        <taxon>Phytophthora</taxon>
    </lineage>
</organism>
<keyword evidence="1" id="KW-0472">Membrane</keyword>
<reference evidence="3" key="1">
    <citation type="submission" date="2021-02" db="EMBL/GenBank/DDBJ databases">
        <authorList>
            <person name="Palmer J.M."/>
        </authorList>
    </citation>
    <scope>NUCLEOTIDE SEQUENCE</scope>
    <source>
        <strain evidence="3">SCRP734</strain>
    </source>
</reference>
<keyword evidence="4" id="KW-1185">Reference proteome</keyword>
<comment type="caution">
    <text evidence="3">The sequence shown here is derived from an EMBL/GenBank/DDBJ whole genome shotgun (WGS) entry which is preliminary data.</text>
</comment>
<feature type="chain" id="PRO_5035805604" evidence="2">
    <location>
        <begin position="22"/>
        <end position="133"/>
    </location>
</feature>
<evidence type="ECO:0000313" key="4">
    <source>
        <dbReference type="Proteomes" id="UP000694044"/>
    </source>
</evidence>
<proteinExistence type="predicted"/>
<evidence type="ECO:0000256" key="1">
    <source>
        <dbReference type="SAM" id="Phobius"/>
    </source>
</evidence>
<dbReference type="OrthoDB" id="95668at2759"/>
<name>A0A8T1VK66_9STRA</name>
<evidence type="ECO:0000256" key="2">
    <source>
        <dbReference type="SAM" id="SignalP"/>
    </source>
</evidence>
<keyword evidence="1" id="KW-1133">Transmembrane helix</keyword>
<keyword evidence="2" id="KW-0732">Signal</keyword>
<keyword evidence="1" id="KW-0812">Transmembrane</keyword>
<gene>
    <name evidence="3" type="ORF">PHYPSEUDO_005764</name>
</gene>
<feature type="signal peptide" evidence="2">
    <location>
        <begin position="1"/>
        <end position="21"/>
    </location>
</feature>
<dbReference type="EMBL" id="JAGDFM010000236">
    <property type="protein sequence ID" value="KAG7381665.1"/>
    <property type="molecule type" value="Genomic_DNA"/>
</dbReference>
<dbReference type="Proteomes" id="UP000694044">
    <property type="component" value="Unassembled WGS sequence"/>
</dbReference>
<accession>A0A8T1VK66</accession>
<sequence length="133" mass="13843">MPCVSAVLCAVLVDITGSGGSAPSVASLANLPANLLSQDRQGSSSHIIAMTTCQVTPLPASDEVAVTILTEETPKDGKEETTVEPRTLQQNVISGILFTVVSTAGLYLFVLVVEIINDGLILLLAATQQPRLL</sequence>
<dbReference type="AlphaFoldDB" id="A0A8T1VK66"/>
<feature type="transmembrane region" description="Helical" evidence="1">
    <location>
        <begin position="92"/>
        <end position="113"/>
    </location>
</feature>
<evidence type="ECO:0000313" key="3">
    <source>
        <dbReference type="EMBL" id="KAG7381665.1"/>
    </source>
</evidence>
<protein>
    <submittedName>
        <fullName evidence="3">Uncharacterized protein</fullName>
    </submittedName>
</protein>